<comment type="caution">
    <text evidence="1">The sequence shown here is derived from an EMBL/GenBank/DDBJ whole genome shotgun (WGS) entry which is preliminary data.</text>
</comment>
<reference evidence="1 2" key="3">
    <citation type="submission" date="2019-11" db="EMBL/GenBank/DDBJ databases">
        <title>A de novo genome assembly of a pear dwarfing rootstock.</title>
        <authorList>
            <person name="Wang F."/>
            <person name="Wang J."/>
            <person name="Li S."/>
            <person name="Zhang Y."/>
            <person name="Fang M."/>
            <person name="Ma L."/>
            <person name="Zhao Y."/>
            <person name="Jiang S."/>
        </authorList>
    </citation>
    <scope>NUCLEOTIDE SEQUENCE [LARGE SCALE GENOMIC DNA]</scope>
    <source>
        <strain evidence="1">S2</strain>
        <tissue evidence="1">Leaf</tissue>
    </source>
</reference>
<reference evidence="2" key="2">
    <citation type="submission" date="2019-10" db="EMBL/GenBank/DDBJ databases">
        <title>A de novo genome assembly of a pear dwarfing rootstock.</title>
        <authorList>
            <person name="Wang F."/>
            <person name="Wang J."/>
            <person name="Li S."/>
            <person name="Zhang Y."/>
            <person name="Fang M."/>
            <person name="Ma L."/>
            <person name="Zhao Y."/>
            <person name="Jiang S."/>
        </authorList>
    </citation>
    <scope>NUCLEOTIDE SEQUENCE [LARGE SCALE GENOMIC DNA]</scope>
</reference>
<name>A0A5N5HA90_9ROSA</name>
<dbReference type="AlphaFoldDB" id="A0A5N5HA90"/>
<dbReference type="EMBL" id="SMOL01000231">
    <property type="protein sequence ID" value="KAB2622350.1"/>
    <property type="molecule type" value="Genomic_DNA"/>
</dbReference>
<protein>
    <submittedName>
        <fullName evidence="1">ABC transporter G family member 12</fullName>
    </submittedName>
</protein>
<evidence type="ECO:0000313" key="2">
    <source>
        <dbReference type="Proteomes" id="UP000327157"/>
    </source>
</evidence>
<dbReference type="Proteomes" id="UP000327157">
    <property type="component" value="Chromosome 4"/>
</dbReference>
<dbReference type="Gene3D" id="1.10.8.50">
    <property type="match status" value="1"/>
</dbReference>
<keyword evidence="2" id="KW-1185">Reference proteome</keyword>
<reference evidence="1 2" key="1">
    <citation type="submission" date="2019-09" db="EMBL/GenBank/DDBJ databases">
        <authorList>
            <person name="Ou C."/>
        </authorList>
    </citation>
    <scope>NUCLEOTIDE SEQUENCE [LARGE SCALE GENOMIC DNA]</scope>
    <source>
        <strain evidence="1">S2</strain>
        <tissue evidence="1">Leaf</tissue>
    </source>
</reference>
<gene>
    <name evidence="1" type="ORF">D8674_024532</name>
</gene>
<organism evidence="1 2">
    <name type="scientific">Pyrus ussuriensis x Pyrus communis</name>
    <dbReference type="NCBI Taxonomy" id="2448454"/>
    <lineage>
        <taxon>Eukaryota</taxon>
        <taxon>Viridiplantae</taxon>
        <taxon>Streptophyta</taxon>
        <taxon>Embryophyta</taxon>
        <taxon>Tracheophyta</taxon>
        <taxon>Spermatophyta</taxon>
        <taxon>Magnoliopsida</taxon>
        <taxon>eudicotyledons</taxon>
        <taxon>Gunneridae</taxon>
        <taxon>Pentapetalae</taxon>
        <taxon>rosids</taxon>
        <taxon>fabids</taxon>
        <taxon>Rosales</taxon>
        <taxon>Rosaceae</taxon>
        <taxon>Amygdaloideae</taxon>
        <taxon>Maleae</taxon>
        <taxon>Pyrus</taxon>
    </lineage>
</organism>
<accession>A0A5N5HA90</accession>
<proteinExistence type="predicted"/>
<dbReference type="OrthoDB" id="1702480at2759"/>
<evidence type="ECO:0000313" key="1">
    <source>
        <dbReference type="EMBL" id="KAB2622350.1"/>
    </source>
</evidence>
<sequence length="126" mass="14259">MESRRSCFTITSIKGIGKCFIDIIYKKVDVDMNKKAGESLTGSSTERTTRISLMMVIASLVPNFPMGIITFEHPDDHLEFLLLLPDFPRPFGIPVDHSEWWDLAAIPMWSSTVLRPLCVWTEICGP</sequence>